<sequence>MRVTESSASYGALAGLQSSAARLASLQAKLSSGKQITAPSDDPSGTVRALQLRGDLQRNNAYTDSATDAIAWMSTADSAYSQMVTLTQSARTLVVQGLNTGASTGSSAGAIADQIDALRTSLLSVANTTYNGRPVFGGTTSGSVAYDNGGNYMGDSGTVNRTVGPQATVQINQNGPAVFGPAGGDLFSLLSSVSANLRSNNTTALSGQLADLDTAIGRMSAAQASEGAAYQRVQVAQSAQSSTKLSVTSQLSELQDIDLADIAVQVTTASTNYQAALQTTANIRQLSLLNFLS</sequence>
<evidence type="ECO:0000259" key="5">
    <source>
        <dbReference type="Pfam" id="PF00700"/>
    </source>
</evidence>
<feature type="domain" description="Flagellin C-terminal" evidence="5">
    <location>
        <begin position="211"/>
        <end position="292"/>
    </location>
</feature>
<keyword evidence="3" id="KW-0975">Bacterial flagellum</keyword>
<evidence type="ECO:0000313" key="7">
    <source>
        <dbReference type="Proteomes" id="UP001164693"/>
    </source>
</evidence>
<evidence type="ECO:0000313" key="6">
    <source>
        <dbReference type="EMBL" id="WAX55458.1"/>
    </source>
</evidence>
<reference evidence="6" key="1">
    <citation type="submission" date="2022-05" db="EMBL/GenBank/DDBJ databases">
        <title>Jatrophihabitans sp. SB3-54 whole genome sequence.</title>
        <authorList>
            <person name="Suh M.K."/>
            <person name="Eom M.K."/>
            <person name="Kim J.S."/>
            <person name="Kim H.S."/>
            <person name="Do H.E."/>
            <person name="Shin Y.K."/>
            <person name="Lee J.-S."/>
        </authorList>
    </citation>
    <scope>NUCLEOTIDE SEQUENCE</scope>
    <source>
        <strain evidence="6">SB3-54</strain>
    </source>
</reference>
<comment type="similarity">
    <text evidence="2">Belongs to the bacterial flagellin family.</text>
</comment>
<protein>
    <submittedName>
        <fullName evidence="6">Flagellar hook-associated protein FlgL</fullName>
    </submittedName>
</protein>
<comment type="subcellular location">
    <subcellularLocation>
        <location evidence="1">Bacterial flagellum</location>
    </subcellularLocation>
</comment>
<dbReference type="Proteomes" id="UP001164693">
    <property type="component" value="Chromosome"/>
</dbReference>
<proteinExistence type="inferred from homology"/>
<dbReference type="RefSeq" id="WP_269441970.1">
    <property type="nucleotide sequence ID" value="NZ_CP097463.1"/>
</dbReference>
<keyword evidence="6" id="KW-0282">Flagellum</keyword>
<organism evidence="6 7">
    <name type="scientific">Jatrophihabitans cynanchi</name>
    <dbReference type="NCBI Taxonomy" id="2944128"/>
    <lineage>
        <taxon>Bacteria</taxon>
        <taxon>Bacillati</taxon>
        <taxon>Actinomycetota</taxon>
        <taxon>Actinomycetes</taxon>
        <taxon>Jatrophihabitantales</taxon>
        <taxon>Jatrophihabitantaceae</taxon>
        <taxon>Jatrophihabitans</taxon>
    </lineage>
</organism>
<dbReference type="Gene3D" id="1.20.1330.10">
    <property type="entry name" value="f41 fragment of flagellin, N-terminal domain"/>
    <property type="match status" value="1"/>
</dbReference>
<dbReference type="EMBL" id="CP097463">
    <property type="protein sequence ID" value="WAX55458.1"/>
    <property type="molecule type" value="Genomic_DNA"/>
</dbReference>
<dbReference type="NCBIfam" id="TIGR02550">
    <property type="entry name" value="flagell_flgL"/>
    <property type="match status" value="1"/>
</dbReference>
<dbReference type="Pfam" id="PF00700">
    <property type="entry name" value="Flagellin_C"/>
    <property type="match status" value="1"/>
</dbReference>
<evidence type="ECO:0000256" key="2">
    <source>
        <dbReference type="ARBA" id="ARBA00005709"/>
    </source>
</evidence>
<evidence type="ECO:0000259" key="4">
    <source>
        <dbReference type="Pfam" id="PF00669"/>
    </source>
</evidence>
<keyword evidence="6" id="KW-0969">Cilium</keyword>
<dbReference type="InterPro" id="IPR046358">
    <property type="entry name" value="Flagellin_C"/>
</dbReference>
<dbReference type="InterPro" id="IPR001492">
    <property type="entry name" value="Flagellin"/>
</dbReference>
<gene>
    <name evidence="6" type="primary">flgL</name>
    <name evidence="6" type="ORF">M6B22_12980</name>
</gene>
<evidence type="ECO:0000256" key="1">
    <source>
        <dbReference type="ARBA" id="ARBA00004365"/>
    </source>
</evidence>
<keyword evidence="7" id="KW-1185">Reference proteome</keyword>
<dbReference type="PANTHER" id="PTHR42792">
    <property type="entry name" value="FLAGELLIN"/>
    <property type="match status" value="1"/>
</dbReference>
<accession>A0ABY7JT08</accession>
<name>A0ABY7JT08_9ACTN</name>
<dbReference type="PANTHER" id="PTHR42792:SF1">
    <property type="entry name" value="FLAGELLAR HOOK-ASSOCIATED PROTEIN 3"/>
    <property type="match status" value="1"/>
</dbReference>
<dbReference type="SUPFAM" id="SSF64518">
    <property type="entry name" value="Phase 1 flagellin"/>
    <property type="match status" value="1"/>
</dbReference>
<dbReference type="Pfam" id="PF00669">
    <property type="entry name" value="Flagellin_N"/>
    <property type="match status" value="1"/>
</dbReference>
<keyword evidence="6" id="KW-0966">Cell projection</keyword>
<dbReference type="InterPro" id="IPR001029">
    <property type="entry name" value="Flagellin_N"/>
</dbReference>
<dbReference type="InterPro" id="IPR013384">
    <property type="entry name" value="Flagell_FlgL"/>
</dbReference>
<feature type="domain" description="Flagellin N-terminal" evidence="4">
    <location>
        <begin position="9"/>
        <end position="139"/>
    </location>
</feature>
<evidence type="ECO:0000256" key="3">
    <source>
        <dbReference type="ARBA" id="ARBA00023143"/>
    </source>
</evidence>